<sequence>MATLQHVGRLLYRVFSTLILQALNAISMYSPGQYVFALACGGIACALLSKQKKWANEAKKQRKERRKRVALPTQSGRGDNDKPLTHGLPVSASKLKFLLTPKVEAFPIEITRPVRSATHQRSSSSRSTTSTRVTKPINIHKGISRSPSRPSGSKCGRAPELTTTTHASKSRSAANTARSLETVRVPMPASTERKMKSPPLQAVSGVGHEQPTETSHRRRSSNFQFSPEAAAQLKRLDPRELAPESVYNALCACLQRSGVTKPSTFYIHVAISLLKHEPDQGFYEYLIGKQVEEVQTSANCGLELLSQDTPMQEAIRDGAFTGNDDSSDASETENCYTEMMSGAVNPADAHLLDPRTRRRPRYIVPENNSVVCDKSLPLKEQFRLQPSQLLDKDYLWENFSFLFFEPESCFRELDDDYYTTHLGLEMILCLRQPIREKAQARLILTSDEQDRVNIMRDADRPTLVWLYRLGGYFDLSAETCYERGNVRYAEDLIPFSEPPADRKRTDPDRFFWDQMRRGAMRFWGKVGFEGEYDEQGYIPGNDSEGNKWWQAHSRWEEDRARRRAPRPVKID</sequence>
<feature type="compositionally biased region" description="Polar residues" evidence="1">
    <location>
        <begin position="161"/>
        <end position="179"/>
    </location>
</feature>
<gene>
    <name evidence="2" type="ORF">LTR24_006835</name>
</gene>
<feature type="compositionally biased region" description="Low complexity" evidence="1">
    <location>
        <begin position="144"/>
        <end position="154"/>
    </location>
</feature>
<evidence type="ECO:0000313" key="2">
    <source>
        <dbReference type="EMBL" id="KAK5087308.1"/>
    </source>
</evidence>
<accession>A0ABR0K4U9</accession>
<feature type="region of interest" description="Disordered" evidence="1">
    <location>
        <begin position="58"/>
        <end position="86"/>
    </location>
</feature>
<feature type="region of interest" description="Disordered" evidence="1">
    <location>
        <begin position="114"/>
        <end position="225"/>
    </location>
</feature>
<keyword evidence="3" id="KW-1185">Reference proteome</keyword>
<evidence type="ECO:0000256" key="1">
    <source>
        <dbReference type="SAM" id="MobiDB-lite"/>
    </source>
</evidence>
<name>A0ABR0K4U9_9EURO</name>
<feature type="compositionally biased region" description="Basic residues" evidence="1">
    <location>
        <begin position="60"/>
        <end position="69"/>
    </location>
</feature>
<dbReference type="EMBL" id="JAVRRG010000093">
    <property type="protein sequence ID" value="KAK5087308.1"/>
    <property type="molecule type" value="Genomic_DNA"/>
</dbReference>
<evidence type="ECO:0000313" key="3">
    <source>
        <dbReference type="Proteomes" id="UP001345013"/>
    </source>
</evidence>
<organism evidence="2 3">
    <name type="scientific">Lithohypha guttulata</name>
    <dbReference type="NCBI Taxonomy" id="1690604"/>
    <lineage>
        <taxon>Eukaryota</taxon>
        <taxon>Fungi</taxon>
        <taxon>Dikarya</taxon>
        <taxon>Ascomycota</taxon>
        <taxon>Pezizomycotina</taxon>
        <taxon>Eurotiomycetes</taxon>
        <taxon>Chaetothyriomycetidae</taxon>
        <taxon>Chaetothyriales</taxon>
        <taxon>Trichomeriaceae</taxon>
        <taxon>Lithohypha</taxon>
    </lineage>
</organism>
<feature type="compositionally biased region" description="Low complexity" evidence="1">
    <location>
        <begin position="121"/>
        <end position="132"/>
    </location>
</feature>
<dbReference type="Proteomes" id="UP001345013">
    <property type="component" value="Unassembled WGS sequence"/>
</dbReference>
<reference evidence="2 3" key="1">
    <citation type="submission" date="2023-08" db="EMBL/GenBank/DDBJ databases">
        <title>Black Yeasts Isolated from many extreme environments.</title>
        <authorList>
            <person name="Coleine C."/>
            <person name="Stajich J.E."/>
            <person name="Selbmann L."/>
        </authorList>
    </citation>
    <scope>NUCLEOTIDE SEQUENCE [LARGE SCALE GENOMIC DNA]</scope>
    <source>
        <strain evidence="2 3">CCFEE 5885</strain>
    </source>
</reference>
<comment type="caution">
    <text evidence="2">The sequence shown here is derived from an EMBL/GenBank/DDBJ whole genome shotgun (WGS) entry which is preliminary data.</text>
</comment>
<proteinExistence type="predicted"/>
<protein>
    <submittedName>
        <fullName evidence="2">Uncharacterized protein</fullName>
    </submittedName>
</protein>